<evidence type="ECO:0000313" key="1">
    <source>
        <dbReference type="EMBL" id="KAJ8393843.1"/>
    </source>
</evidence>
<proteinExistence type="predicted"/>
<keyword evidence="2" id="KW-1185">Reference proteome</keyword>
<protein>
    <submittedName>
        <fullName evidence="1">Uncharacterized protein</fullName>
    </submittedName>
</protein>
<dbReference type="AlphaFoldDB" id="A0AAD7S0V0"/>
<gene>
    <name evidence="1" type="ORF">AAFF_G00055720</name>
</gene>
<dbReference type="EMBL" id="JAINUG010000132">
    <property type="protein sequence ID" value="KAJ8393843.1"/>
    <property type="molecule type" value="Genomic_DNA"/>
</dbReference>
<reference evidence="1" key="1">
    <citation type="journal article" date="2023" name="Science">
        <title>Genome structures resolve the early diversification of teleost fishes.</title>
        <authorList>
            <person name="Parey E."/>
            <person name="Louis A."/>
            <person name="Montfort J."/>
            <person name="Bouchez O."/>
            <person name="Roques C."/>
            <person name="Iampietro C."/>
            <person name="Lluch J."/>
            <person name="Castinel A."/>
            <person name="Donnadieu C."/>
            <person name="Desvignes T."/>
            <person name="Floi Bucao C."/>
            <person name="Jouanno E."/>
            <person name="Wen M."/>
            <person name="Mejri S."/>
            <person name="Dirks R."/>
            <person name="Jansen H."/>
            <person name="Henkel C."/>
            <person name="Chen W.J."/>
            <person name="Zahm M."/>
            <person name="Cabau C."/>
            <person name="Klopp C."/>
            <person name="Thompson A.W."/>
            <person name="Robinson-Rechavi M."/>
            <person name="Braasch I."/>
            <person name="Lecointre G."/>
            <person name="Bobe J."/>
            <person name="Postlethwait J.H."/>
            <person name="Berthelot C."/>
            <person name="Roest Crollius H."/>
            <person name="Guiguen Y."/>
        </authorList>
    </citation>
    <scope>NUCLEOTIDE SEQUENCE</scope>
    <source>
        <strain evidence="1">NC1722</strain>
    </source>
</reference>
<evidence type="ECO:0000313" key="2">
    <source>
        <dbReference type="Proteomes" id="UP001221898"/>
    </source>
</evidence>
<comment type="caution">
    <text evidence="1">The sequence shown here is derived from an EMBL/GenBank/DDBJ whole genome shotgun (WGS) entry which is preliminary data.</text>
</comment>
<dbReference type="Proteomes" id="UP001221898">
    <property type="component" value="Unassembled WGS sequence"/>
</dbReference>
<accession>A0AAD7S0V0</accession>
<name>A0AAD7S0V0_9TELE</name>
<sequence length="94" mass="10519">MVFVSHETGICYKHHSRIVEKRFVFIWPLFHSLALTKRLVTSPGRAPGLPWGDSSHRGGTRGAIGRIEWHRGTFGDGLLLFLPATEALDDSPPR</sequence>
<organism evidence="1 2">
    <name type="scientific">Aldrovandia affinis</name>
    <dbReference type="NCBI Taxonomy" id="143900"/>
    <lineage>
        <taxon>Eukaryota</taxon>
        <taxon>Metazoa</taxon>
        <taxon>Chordata</taxon>
        <taxon>Craniata</taxon>
        <taxon>Vertebrata</taxon>
        <taxon>Euteleostomi</taxon>
        <taxon>Actinopterygii</taxon>
        <taxon>Neopterygii</taxon>
        <taxon>Teleostei</taxon>
        <taxon>Notacanthiformes</taxon>
        <taxon>Halosauridae</taxon>
        <taxon>Aldrovandia</taxon>
    </lineage>
</organism>